<dbReference type="GO" id="GO:0004465">
    <property type="term" value="F:lipoprotein lipase activity"/>
    <property type="evidence" value="ECO:0007669"/>
    <property type="project" value="TreeGrafter"/>
</dbReference>
<keyword evidence="13 41" id="KW-1015">Disulfide bond</keyword>
<comment type="catalytic activity">
    <reaction evidence="23">
        <text>1,2-didodecanoyl-3-O-[alpha-D-galactosyl-(1-&gt;6)-beta-D-galactosyl]-sn-glycerol + H2O = dodecanoyl-3-O-[alpha-D-galactosyl-(1-&gt;6)-beta-D-galactosyl]-sn-glycerol + dodecanoate + H(+)</text>
        <dbReference type="Rhea" id="RHEA:48516"/>
        <dbReference type="ChEBI" id="CHEBI:15377"/>
        <dbReference type="ChEBI" id="CHEBI:15378"/>
        <dbReference type="ChEBI" id="CHEBI:18262"/>
        <dbReference type="ChEBI" id="CHEBI:90337"/>
        <dbReference type="ChEBI" id="CHEBI:90359"/>
    </reaction>
    <physiologicalReaction direction="left-to-right" evidence="23">
        <dbReference type="Rhea" id="RHEA:48517"/>
    </physiologicalReaction>
</comment>
<evidence type="ECO:0000256" key="18">
    <source>
        <dbReference type="ARBA" id="ARBA00023590"/>
    </source>
</evidence>
<dbReference type="InterPro" id="IPR013818">
    <property type="entry name" value="Lipase"/>
</dbReference>
<evidence type="ECO:0000313" key="43">
    <source>
        <dbReference type="Ensembl" id="ENSPMAP00000009986.1"/>
    </source>
</evidence>
<evidence type="ECO:0000256" key="27">
    <source>
        <dbReference type="ARBA" id="ARBA00047744"/>
    </source>
</evidence>
<evidence type="ECO:0000256" key="4">
    <source>
        <dbReference type="ARBA" id="ARBA00005189"/>
    </source>
</evidence>
<dbReference type="GO" id="GO:0047714">
    <property type="term" value="F:galactolipase activity"/>
    <property type="evidence" value="ECO:0007669"/>
    <property type="project" value="UniProtKB-EC"/>
</dbReference>
<feature type="binding site" evidence="39">
    <location>
        <position position="215"/>
    </location>
    <ligand>
        <name>Ca(2+)</name>
        <dbReference type="ChEBI" id="CHEBI:29108"/>
    </ligand>
</feature>
<evidence type="ECO:0000256" key="29">
    <source>
        <dbReference type="ARBA" id="ARBA00048268"/>
    </source>
</evidence>
<comment type="catalytic activity">
    <reaction evidence="32">
        <text>long chain 1,2-diacyl-3-O-beta-D-galactosyl-sn-glycerol + H2O = long chain acyl-3-O-beta-D-galactosyl-sn-glycerol + a fatty acid + H(+)</text>
        <dbReference type="Rhea" id="RHEA:48700"/>
        <dbReference type="ChEBI" id="CHEBI:15377"/>
        <dbReference type="ChEBI" id="CHEBI:15378"/>
        <dbReference type="ChEBI" id="CHEBI:28868"/>
        <dbReference type="ChEBI" id="CHEBI:90477"/>
        <dbReference type="ChEBI" id="CHEBI:90770"/>
    </reaction>
    <physiologicalReaction direction="left-to-right" evidence="32">
        <dbReference type="Rhea" id="RHEA:48701"/>
    </physiologicalReaction>
</comment>
<dbReference type="OMA" id="EPWVQGH"/>
<dbReference type="GO" id="GO:0042589">
    <property type="term" value="C:zymogen granule membrane"/>
    <property type="evidence" value="ECO:0007669"/>
    <property type="project" value="UniProtKB-SubCell"/>
</dbReference>
<comment type="catalytic activity">
    <reaction evidence="22">
        <text>(9Z-octadecenoyl)-glycerol + H2O = glycerol + (9Z)-octadecenoate + H(+)</text>
        <dbReference type="Rhea" id="RHEA:39955"/>
        <dbReference type="ChEBI" id="CHEBI:15377"/>
        <dbReference type="ChEBI" id="CHEBI:15378"/>
        <dbReference type="ChEBI" id="CHEBI:17754"/>
        <dbReference type="ChEBI" id="CHEBI:30823"/>
        <dbReference type="ChEBI" id="CHEBI:75937"/>
    </reaction>
    <physiologicalReaction direction="left-to-right" evidence="22">
        <dbReference type="Rhea" id="RHEA:39956"/>
    </physiologicalReaction>
</comment>
<comment type="catalytic activity">
    <reaction evidence="25">
        <text>1,2-didecanoylglycerol + H2O = decanoylglycerol + decanoate + H(+)</text>
        <dbReference type="Rhea" id="RHEA:48596"/>
        <dbReference type="ChEBI" id="CHEBI:11152"/>
        <dbReference type="ChEBI" id="CHEBI:15377"/>
        <dbReference type="ChEBI" id="CHEBI:15378"/>
        <dbReference type="ChEBI" id="CHEBI:27689"/>
        <dbReference type="ChEBI" id="CHEBI:90605"/>
    </reaction>
    <physiologicalReaction direction="left-to-right" evidence="25">
        <dbReference type="Rhea" id="RHEA:48597"/>
    </physiologicalReaction>
</comment>
<comment type="similarity">
    <text evidence="5 40">Belongs to the AB hydrolase superfamily. Lipase family.</text>
</comment>
<evidence type="ECO:0000256" key="31">
    <source>
        <dbReference type="ARBA" id="ARBA00048386"/>
    </source>
</evidence>
<dbReference type="Gene3D" id="2.60.60.20">
    <property type="entry name" value="PLAT/LH2 domain"/>
    <property type="match status" value="1"/>
</dbReference>
<accession>S4RXP5</accession>
<proteinExistence type="inferred from homology"/>
<feature type="domain" description="PLAT" evidence="42">
    <location>
        <begin position="361"/>
        <end position="477"/>
    </location>
</feature>
<evidence type="ECO:0000256" key="10">
    <source>
        <dbReference type="ARBA" id="ARBA00022963"/>
    </source>
</evidence>
<evidence type="ECO:0000256" key="34">
    <source>
        <dbReference type="ARBA" id="ARBA00049154"/>
    </source>
</evidence>
<dbReference type="GO" id="GO:0043005">
    <property type="term" value="C:neuron projection"/>
    <property type="evidence" value="ECO:0007669"/>
    <property type="project" value="UniProtKB-SubCell"/>
</dbReference>
<dbReference type="ESTHER" id="petma-s4rxp5">
    <property type="family name" value="Pancreatic_lipase"/>
</dbReference>
<evidence type="ECO:0000256" key="16">
    <source>
        <dbReference type="ARBA" id="ARBA00023329"/>
    </source>
</evidence>
<comment type="catalytic activity">
    <reaction evidence="33">
        <text>1,2-dioctanoyl-3-O-[alpha-D-galactosyl-(1-&gt;6)-beta-D-galactosyl]-sn-glycerol + H2O = octanoyl-3-O-[alpha-D-galactosyl-(1-&gt;6)-beta-D-galactosyl]-sn-glycerol + octanoate + H(+)</text>
        <dbReference type="Rhea" id="RHEA:48692"/>
        <dbReference type="ChEBI" id="CHEBI:15377"/>
        <dbReference type="ChEBI" id="CHEBI:15378"/>
        <dbReference type="ChEBI" id="CHEBI:25646"/>
        <dbReference type="ChEBI" id="CHEBI:90457"/>
        <dbReference type="ChEBI" id="CHEBI:90768"/>
    </reaction>
    <physiologicalReaction direction="left-to-right" evidence="33">
        <dbReference type="Rhea" id="RHEA:48693"/>
    </physiologicalReaction>
</comment>
<evidence type="ECO:0000256" key="36">
    <source>
        <dbReference type="ARBA" id="ARBA00049352"/>
    </source>
</evidence>
<dbReference type="PIRSF" id="PIRSF000865">
    <property type="entry name" value="Lipoprotein_lipase_LIPH"/>
    <property type="match status" value="1"/>
</dbReference>
<reference evidence="43" key="1">
    <citation type="submission" date="2025-08" db="UniProtKB">
        <authorList>
            <consortium name="Ensembl"/>
        </authorList>
    </citation>
    <scope>IDENTIFICATION</scope>
</reference>
<dbReference type="GeneTree" id="ENSGT00940000155139"/>
<comment type="catalytic activity">
    <reaction evidence="36">
        <text>long chain 1,2-diacyl-3-O-[alpha-D-galactosyl-(1-&gt;6)-beta-D-galactosyl]-sn-glycerol + H2O = long chain acyl-3-O-[alpha-D-galactosyl-(1-&gt;6)-beta-D-galactosyl]-sn-glycerol + a fatty acid + H(+)</text>
        <dbReference type="Rhea" id="RHEA:48708"/>
        <dbReference type="ChEBI" id="CHEBI:15377"/>
        <dbReference type="ChEBI" id="CHEBI:15378"/>
        <dbReference type="ChEBI" id="CHEBI:28868"/>
        <dbReference type="ChEBI" id="CHEBI:90463"/>
        <dbReference type="ChEBI" id="CHEBI:90774"/>
    </reaction>
    <physiologicalReaction direction="left-to-right" evidence="36">
        <dbReference type="Rhea" id="RHEA:48709"/>
    </physiologicalReaction>
</comment>
<evidence type="ECO:0000256" key="23">
    <source>
        <dbReference type="ARBA" id="ARBA00047296"/>
    </source>
</evidence>
<dbReference type="InterPro" id="IPR001024">
    <property type="entry name" value="PLAT/LH2_dom"/>
</dbReference>
<reference evidence="43" key="2">
    <citation type="submission" date="2025-09" db="UniProtKB">
        <authorList>
            <consortium name="Ensembl"/>
        </authorList>
    </citation>
    <scope>IDENTIFICATION</scope>
</reference>
<comment type="pathway">
    <text evidence="18">Glycolipid metabolism.</text>
</comment>
<feature type="active site" description="Charge relay system" evidence="38">
    <location>
        <position position="199"/>
    </location>
</feature>
<keyword evidence="10 41" id="KW-0442">Lipid degradation</keyword>
<evidence type="ECO:0000256" key="32">
    <source>
        <dbReference type="ARBA" id="ARBA00048546"/>
    </source>
</evidence>
<dbReference type="CDD" id="cd00707">
    <property type="entry name" value="Pancreat_lipase_like"/>
    <property type="match status" value="1"/>
</dbReference>
<evidence type="ECO:0000256" key="26">
    <source>
        <dbReference type="ARBA" id="ARBA00047741"/>
    </source>
</evidence>
<feature type="binding site" evidence="39">
    <location>
        <position position="213"/>
    </location>
    <ligand>
        <name>Ca(2+)</name>
        <dbReference type="ChEBI" id="CHEBI:29108"/>
    </ligand>
</feature>
<dbReference type="PRINTS" id="PR00823">
    <property type="entry name" value="PANCLIPASE"/>
</dbReference>
<evidence type="ECO:0000256" key="35">
    <source>
        <dbReference type="ARBA" id="ARBA00049290"/>
    </source>
</evidence>
<dbReference type="InterPro" id="IPR016272">
    <property type="entry name" value="Lipase_LIPH"/>
</dbReference>
<dbReference type="FunFam" id="3.40.50.1820:FF:000033">
    <property type="entry name" value="Pancreatic triacylglycerol lipase"/>
    <property type="match status" value="1"/>
</dbReference>
<dbReference type="STRING" id="7757.ENSPMAP00000009986"/>
<evidence type="ECO:0000256" key="11">
    <source>
        <dbReference type="ARBA" id="ARBA00023098"/>
    </source>
</evidence>
<comment type="catalytic activity">
    <reaction evidence="26">
        <text>di-(9Z)-octadecenoylglycerol + H2O = (9Z-octadecenoyl)-glycerol + (9Z)-octadecenoate + H(+)</text>
        <dbReference type="Rhea" id="RHEA:47868"/>
        <dbReference type="ChEBI" id="CHEBI:15377"/>
        <dbReference type="ChEBI" id="CHEBI:15378"/>
        <dbReference type="ChEBI" id="CHEBI:30823"/>
        <dbReference type="ChEBI" id="CHEBI:75937"/>
        <dbReference type="ChEBI" id="CHEBI:75945"/>
    </reaction>
    <physiologicalReaction direction="left-to-right" evidence="26">
        <dbReference type="Rhea" id="RHEA:47869"/>
    </physiologicalReaction>
</comment>
<comment type="pathway">
    <text evidence="3">Glycerolipid metabolism; triacylglycerol degradation.</text>
</comment>
<dbReference type="HOGENOM" id="CLU_027171_0_2_1"/>
<dbReference type="InterPro" id="IPR036392">
    <property type="entry name" value="PLAT/LH2_dom_sf"/>
</dbReference>
<keyword evidence="9 39" id="KW-0106">Calcium</keyword>
<comment type="catalytic activity">
    <reaction evidence="35">
        <text>1,2,3-trioctanoylglycerol + H2O = dioctanoylglycerol + octanoate + H(+)</text>
        <dbReference type="Rhea" id="RHEA:47864"/>
        <dbReference type="ChEBI" id="CHEBI:15377"/>
        <dbReference type="ChEBI" id="CHEBI:15378"/>
        <dbReference type="ChEBI" id="CHEBI:25646"/>
        <dbReference type="ChEBI" id="CHEBI:76978"/>
        <dbReference type="ChEBI" id="CHEBI:88066"/>
    </reaction>
    <physiologicalReaction direction="left-to-right" evidence="35">
        <dbReference type="Rhea" id="RHEA:47865"/>
    </physiologicalReaction>
</comment>
<dbReference type="PRINTS" id="PR00821">
    <property type="entry name" value="TAGLIPASE"/>
</dbReference>
<keyword evidence="16" id="KW-0968">Cytoplasmic vesicle</keyword>
<sequence length="486" mass="53733">QVRAWGTHRDSVGHTQLRAASQVCYDLGCFTDDFPYSGYRERPIKQLPDSPEKINTRFLLFTRANPNTWQELKSRDPSTIGASNFGSGKRTAFVVHGFTDHGEEDWVQDMCKAIVGVDDVNCVAVDWKGGSRTLYTKAANNIRVVGAEIAKLVNTMEVQYGARQEDVHIIGHSLGAHAAAEAGQRLPRLGRITGALGLDPSEPYFQNCDVAVRLDPSDAAFVDAIHTDAAPMIPNMGMGMKQPVGHLDFYPNGGEEMPGCDKNIISTIIDINGIWEGTRNFVACNHLRAYKYFTESLTNEDGFVGFPCSDYDAFDKGQCSTCPSGGCPRMGYFASKSSVAAGTINNIYYLNTGAEQDFSRWRYEATLTLSGTKSVRGIFKIALYGPNGNTHQHQLTPSATWLEPGKTYTYPLDSEAMVGEVTKVKFLWDDNVIHLVRPKLGVTRLELKSPFDQQTYSFCRDSNDVVLKKELLTIRPCEHIHGSATQ</sequence>
<comment type="catalytic activity">
    <reaction evidence="31">
        <text>1,2,3-tri-(9Z-octadecenoyl)-glycerol + H2O = di-(9Z)-octadecenoylglycerol + (9Z)-octadecenoate + H(+)</text>
        <dbReference type="Rhea" id="RHEA:38575"/>
        <dbReference type="ChEBI" id="CHEBI:15377"/>
        <dbReference type="ChEBI" id="CHEBI:15378"/>
        <dbReference type="ChEBI" id="CHEBI:30823"/>
        <dbReference type="ChEBI" id="CHEBI:53753"/>
        <dbReference type="ChEBI" id="CHEBI:75945"/>
    </reaction>
    <physiologicalReaction direction="left-to-right" evidence="31">
        <dbReference type="Rhea" id="RHEA:38576"/>
    </physiologicalReaction>
</comment>
<evidence type="ECO:0000256" key="39">
    <source>
        <dbReference type="PIRSR" id="PIRSR000865-2"/>
    </source>
</evidence>
<evidence type="ECO:0000256" key="1">
    <source>
        <dbReference type="ARBA" id="ARBA00004487"/>
    </source>
</evidence>
<dbReference type="SUPFAM" id="SSF49723">
    <property type="entry name" value="Lipase/lipooxygenase domain (PLAT/LH2 domain)"/>
    <property type="match status" value="1"/>
</dbReference>
<protein>
    <recommendedName>
        <fullName evidence="41">Triacylglycerol lipase</fullName>
        <ecNumber evidence="41">3.1.1.3</ecNumber>
    </recommendedName>
    <alternativeName>
        <fullName evidence="41">Pancreatic lipase</fullName>
    </alternativeName>
</protein>
<dbReference type="SMART" id="SM00308">
    <property type="entry name" value="LH2"/>
    <property type="match status" value="1"/>
</dbReference>
<dbReference type="InterPro" id="IPR000734">
    <property type="entry name" value="TAG_lipase"/>
</dbReference>
<comment type="catalytic activity">
    <reaction evidence="28">
        <text>a 1,2-diacyl-3-O-[alpha-D-galactosyl-(1-&gt;6)-beta-D-galactosyl]-sn-glycerol + H2O = acyl-3-O-[alpha-D-galactosyl-(1-&gt;6)-beta-D-galactosyl]-sn-glycerol + a fatty acid + H(+)</text>
        <dbReference type="Rhea" id="RHEA:48372"/>
        <dbReference type="ChEBI" id="CHEBI:15377"/>
        <dbReference type="ChEBI" id="CHEBI:15378"/>
        <dbReference type="ChEBI" id="CHEBI:28396"/>
        <dbReference type="ChEBI" id="CHEBI:28868"/>
        <dbReference type="ChEBI" id="CHEBI:90310"/>
    </reaction>
    <physiologicalReaction direction="left-to-right" evidence="28">
        <dbReference type="Rhea" id="RHEA:48373"/>
    </physiologicalReaction>
</comment>
<evidence type="ECO:0000256" key="25">
    <source>
        <dbReference type="ARBA" id="ARBA00047618"/>
    </source>
</evidence>
<dbReference type="Ensembl" id="ENSPMAT00000010030.1">
    <property type="protein sequence ID" value="ENSPMAP00000009986.1"/>
    <property type="gene ID" value="ENSPMAG00000009052.1"/>
</dbReference>
<evidence type="ECO:0000256" key="38">
    <source>
        <dbReference type="PIRSR" id="PIRSR000865-1"/>
    </source>
</evidence>
<keyword evidence="12" id="KW-0472">Membrane</keyword>
<comment type="catalytic activity">
    <reaction evidence="17">
        <text>a triacylglycerol + H2O = a diacylglycerol + a fatty acid + H(+)</text>
        <dbReference type="Rhea" id="RHEA:12044"/>
        <dbReference type="ChEBI" id="CHEBI:15377"/>
        <dbReference type="ChEBI" id="CHEBI:15378"/>
        <dbReference type="ChEBI" id="CHEBI:17855"/>
        <dbReference type="ChEBI" id="CHEBI:18035"/>
        <dbReference type="ChEBI" id="CHEBI:28868"/>
        <dbReference type="EC" id="3.1.1.3"/>
    </reaction>
    <physiologicalReaction direction="left-to-right" evidence="17">
        <dbReference type="Rhea" id="RHEA:12045"/>
    </physiologicalReaction>
</comment>
<comment type="catalytic activity">
    <reaction evidence="24">
        <text>1-(9Z-octadecenoyl)-glycerol + H2O = glycerol + (9Z)-octadecenoate + H(+)</text>
        <dbReference type="Rhea" id="RHEA:38487"/>
        <dbReference type="ChEBI" id="CHEBI:15377"/>
        <dbReference type="ChEBI" id="CHEBI:15378"/>
        <dbReference type="ChEBI" id="CHEBI:17754"/>
        <dbReference type="ChEBI" id="CHEBI:30823"/>
        <dbReference type="ChEBI" id="CHEBI:75342"/>
    </reaction>
    <physiologicalReaction direction="left-to-right" evidence="24">
        <dbReference type="Rhea" id="RHEA:38488"/>
    </physiologicalReaction>
</comment>
<comment type="catalytic activity">
    <reaction evidence="21">
        <text>1-beta-D-galactosyl-2,3-didodecanoyl-sn-glycerol + H2O = 1-beta-D-galactosyl-dodecanoyl-sn-glycerol + dodecanoate + H(+)</text>
        <dbReference type="Rhea" id="RHEA:48536"/>
        <dbReference type="ChEBI" id="CHEBI:15377"/>
        <dbReference type="ChEBI" id="CHEBI:15378"/>
        <dbReference type="ChEBI" id="CHEBI:18262"/>
        <dbReference type="ChEBI" id="CHEBI:90342"/>
        <dbReference type="ChEBI" id="CHEBI:90514"/>
    </reaction>
    <physiologicalReaction direction="left-to-right" evidence="21">
        <dbReference type="Rhea" id="RHEA:48537"/>
    </physiologicalReaction>
</comment>
<comment type="catalytic activity">
    <reaction evidence="27">
        <text>1,2,3-tripropanoylglycerol + H2O = dipropanoylglycerol + propanoate + H(+)</text>
        <dbReference type="Rhea" id="RHEA:48024"/>
        <dbReference type="ChEBI" id="CHEBI:15377"/>
        <dbReference type="ChEBI" id="CHEBI:15378"/>
        <dbReference type="ChEBI" id="CHEBI:17272"/>
        <dbReference type="ChEBI" id="CHEBI:88153"/>
        <dbReference type="ChEBI" id="CHEBI:88155"/>
    </reaction>
    <physiologicalReaction direction="left-to-right" evidence="27">
        <dbReference type="Rhea" id="RHEA:48025"/>
    </physiologicalReaction>
</comment>
<dbReference type="PANTHER" id="PTHR11610:SF165">
    <property type="entry name" value="PANCREATIC LIPASE-RELATED PROTEIN 2"/>
    <property type="match status" value="1"/>
</dbReference>
<evidence type="ECO:0000256" key="30">
    <source>
        <dbReference type="ARBA" id="ARBA00048377"/>
    </source>
</evidence>
<feature type="binding site" evidence="39">
    <location>
        <position position="218"/>
    </location>
    <ligand>
        <name>Ca(2+)</name>
        <dbReference type="ChEBI" id="CHEBI:29108"/>
    </ligand>
</feature>
<evidence type="ECO:0000256" key="24">
    <source>
        <dbReference type="ARBA" id="ARBA00047438"/>
    </source>
</evidence>
<dbReference type="Gene3D" id="3.40.50.1820">
    <property type="entry name" value="alpha/beta hydrolase"/>
    <property type="match status" value="1"/>
</dbReference>
<dbReference type="InterPro" id="IPR002331">
    <property type="entry name" value="Lipase_panc"/>
</dbReference>
<comment type="catalytic activity">
    <reaction evidence="20">
        <text>a 1,2-diacyl-3-O-(beta-D-galactosyl)-sn-glycerol + 2 H2O = 3-beta-D-galactosyl-sn-glycerol + 2 a fatty acid + 2 H(+)</text>
        <dbReference type="Rhea" id="RHEA:13189"/>
        <dbReference type="ChEBI" id="CHEBI:15377"/>
        <dbReference type="ChEBI" id="CHEBI:15378"/>
        <dbReference type="ChEBI" id="CHEBI:15754"/>
        <dbReference type="ChEBI" id="CHEBI:17615"/>
        <dbReference type="ChEBI" id="CHEBI:28868"/>
        <dbReference type="EC" id="3.1.1.26"/>
    </reaction>
    <physiologicalReaction direction="left-to-right" evidence="20">
        <dbReference type="Rhea" id="RHEA:13190"/>
    </physiologicalReaction>
</comment>
<comment type="catalytic activity">
    <reaction evidence="30">
        <text>1,2,3-tributanoylglycerol + H2O = dibutanoylglycerol + butanoate + H(+)</text>
        <dbReference type="Rhea" id="RHEA:40475"/>
        <dbReference type="ChEBI" id="CHEBI:15377"/>
        <dbReference type="ChEBI" id="CHEBI:15378"/>
        <dbReference type="ChEBI" id="CHEBI:17968"/>
        <dbReference type="ChEBI" id="CHEBI:35020"/>
        <dbReference type="ChEBI" id="CHEBI:76478"/>
    </reaction>
    <physiologicalReaction direction="left-to-right" evidence="30">
        <dbReference type="Rhea" id="RHEA:40476"/>
    </physiologicalReaction>
</comment>
<comment type="pathway">
    <text evidence="4">Lipid metabolism.</text>
</comment>
<evidence type="ECO:0000256" key="37">
    <source>
        <dbReference type="ARBA" id="ARBA00049420"/>
    </source>
</evidence>
<evidence type="ECO:0000256" key="12">
    <source>
        <dbReference type="ARBA" id="ARBA00023136"/>
    </source>
</evidence>
<evidence type="ECO:0000256" key="7">
    <source>
        <dbReference type="ARBA" id="ARBA00022723"/>
    </source>
</evidence>
<organism evidence="43">
    <name type="scientific">Petromyzon marinus</name>
    <name type="common">Sea lamprey</name>
    <dbReference type="NCBI Taxonomy" id="7757"/>
    <lineage>
        <taxon>Eukaryota</taxon>
        <taxon>Metazoa</taxon>
        <taxon>Chordata</taxon>
        <taxon>Craniata</taxon>
        <taxon>Vertebrata</taxon>
        <taxon>Cyclostomata</taxon>
        <taxon>Hyperoartia</taxon>
        <taxon>Petromyzontiformes</taxon>
        <taxon>Petromyzontidae</taxon>
        <taxon>Petromyzon</taxon>
    </lineage>
</organism>
<keyword evidence="6 41" id="KW-0964">Secreted</keyword>
<dbReference type="Pfam" id="PF01477">
    <property type="entry name" value="PLAT"/>
    <property type="match status" value="1"/>
</dbReference>
<evidence type="ECO:0000256" key="2">
    <source>
        <dbReference type="ARBA" id="ARBA00004613"/>
    </source>
</evidence>
<evidence type="ECO:0000256" key="40">
    <source>
        <dbReference type="RuleBase" id="RU004262"/>
    </source>
</evidence>
<dbReference type="GO" id="GO:0005615">
    <property type="term" value="C:extracellular space"/>
    <property type="evidence" value="ECO:0007669"/>
    <property type="project" value="TreeGrafter"/>
</dbReference>
<name>S4RXP5_PETMA</name>
<dbReference type="SUPFAM" id="SSF53474">
    <property type="entry name" value="alpha/beta-Hydrolases"/>
    <property type="match status" value="1"/>
</dbReference>
<evidence type="ECO:0000256" key="3">
    <source>
        <dbReference type="ARBA" id="ARBA00004879"/>
    </source>
</evidence>
<evidence type="ECO:0000256" key="33">
    <source>
        <dbReference type="ARBA" id="ARBA00049076"/>
    </source>
</evidence>
<keyword evidence="15" id="KW-0966">Cell projection</keyword>
<evidence type="ECO:0000256" key="22">
    <source>
        <dbReference type="ARBA" id="ARBA00047270"/>
    </source>
</evidence>
<evidence type="ECO:0000259" key="42">
    <source>
        <dbReference type="SMART" id="SM00308"/>
    </source>
</evidence>
<evidence type="ECO:0000256" key="5">
    <source>
        <dbReference type="ARBA" id="ARBA00010701"/>
    </source>
</evidence>
<evidence type="ECO:0000256" key="13">
    <source>
        <dbReference type="ARBA" id="ARBA00023157"/>
    </source>
</evidence>
<dbReference type="AlphaFoldDB" id="S4RXP5"/>
<dbReference type="EC" id="3.1.1.3" evidence="41"/>
<evidence type="ECO:0000256" key="15">
    <source>
        <dbReference type="ARBA" id="ARBA00023273"/>
    </source>
</evidence>
<evidence type="ECO:0000256" key="9">
    <source>
        <dbReference type="ARBA" id="ARBA00022837"/>
    </source>
</evidence>
<dbReference type="GO" id="GO:0016042">
    <property type="term" value="P:lipid catabolic process"/>
    <property type="evidence" value="ECO:0007669"/>
    <property type="project" value="UniProtKB-KW"/>
</dbReference>
<dbReference type="PANTHER" id="PTHR11610">
    <property type="entry name" value="LIPASE"/>
    <property type="match status" value="1"/>
</dbReference>
<evidence type="ECO:0000256" key="14">
    <source>
        <dbReference type="ARBA" id="ARBA00023180"/>
    </source>
</evidence>
<keyword evidence="14" id="KW-0325">Glycoprotein</keyword>
<comment type="catalytic activity">
    <reaction evidence="34">
        <text>a 1,2-diacyl-sn-glycero-3-phosphocholine + H2O = a monoacyl-sn-glycero-3-phosphocholine + a fatty acid + H(+)</text>
        <dbReference type="Rhea" id="RHEA:44664"/>
        <dbReference type="ChEBI" id="CHEBI:15377"/>
        <dbReference type="ChEBI" id="CHEBI:15378"/>
        <dbReference type="ChEBI" id="CHEBI:28868"/>
        <dbReference type="ChEBI" id="CHEBI:57643"/>
        <dbReference type="ChEBI" id="CHEBI:84465"/>
    </reaction>
    <physiologicalReaction direction="left-to-right" evidence="34">
        <dbReference type="Rhea" id="RHEA:44665"/>
    </physiologicalReaction>
</comment>
<evidence type="ECO:0000256" key="41">
    <source>
        <dbReference type="RuleBase" id="RU362046"/>
    </source>
</evidence>
<feature type="active site" description="Charge relay system" evidence="38">
    <location>
        <position position="286"/>
    </location>
</feature>
<comment type="catalytic activity">
    <reaction evidence="29">
        <text>1,2-dioctanoyl-3-O-beta-D-galactosyl-sn-glycerol + H2O = octanoyl-3-(beta-D-galactosyl)-sn-glycerol + octanoate + H(+)</text>
        <dbReference type="Rhea" id="RHEA:48696"/>
        <dbReference type="ChEBI" id="CHEBI:15377"/>
        <dbReference type="ChEBI" id="CHEBI:15378"/>
        <dbReference type="ChEBI" id="CHEBI:25646"/>
        <dbReference type="ChEBI" id="CHEBI:90453"/>
        <dbReference type="ChEBI" id="CHEBI:90769"/>
    </reaction>
    <physiologicalReaction direction="left-to-right" evidence="29">
        <dbReference type="Rhea" id="RHEA:48697"/>
    </physiologicalReaction>
</comment>
<dbReference type="InterPro" id="IPR033906">
    <property type="entry name" value="Lipase_N"/>
</dbReference>
<keyword evidence="8" id="KW-0378">Hydrolase</keyword>
<dbReference type="GO" id="GO:0046872">
    <property type="term" value="F:metal ion binding"/>
    <property type="evidence" value="ECO:0007669"/>
    <property type="project" value="UniProtKB-KW"/>
</dbReference>
<keyword evidence="7 39" id="KW-0479">Metal-binding</keyword>
<keyword evidence="11 41" id="KW-0443">Lipid metabolism</keyword>
<evidence type="ECO:0000256" key="17">
    <source>
        <dbReference type="ARBA" id="ARBA00023369"/>
    </source>
</evidence>
<comment type="subcellular location">
    <subcellularLocation>
        <location evidence="1">Cell projection</location>
        <location evidence="1">Neuron projection</location>
    </subcellularLocation>
    <subcellularLocation>
        <location evidence="2 41">Secreted</location>
    </subcellularLocation>
    <subcellularLocation>
        <location evidence="19">Zymogen granule membrane</location>
        <topology evidence="19">Peripheral membrane protein</topology>
    </subcellularLocation>
</comment>
<evidence type="ECO:0000256" key="21">
    <source>
        <dbReference type="ARBA" id="ARBA00036575"/>
    </source>
</evidence>
<evidence type="ECO:0000256" key="28">
    <source>
        <dbReference type="ARBA" id="ARBA00048139"/>
    </source>
</evidence>
<evidence type="ECO:0000256" key="6">
    <source>
        <dbReference type="ARBA" id="ARBA00022525"/>
    </source>
</evidence>
<evidence type="ECO:0000256" key="19">
    <source>
        <dbReference type="ARBA" id="ARBA00024321"/>
    </source>
</evidence>
<evidence type="ECO:0000256" key="8">
    <source>
        <dbReference type="ARBA" id="ARBA00022801"/>
    </source>
</evidence>
<comment type="catalytic activity">
    <reaction evidence="37">
        <text>1,2-didodecanoyl-3-beta-D-galactosyl-sn-glycerol + H2O = dodecanoyl-3-beta-D-galactosyl-sn-glycerol + dodecanoate + H(+)</text>
        <dbReference type="Rhea" id="RHEA:48540"/>
        <dbReference type="ChEBI" id="CHEBI:15377"/>
        <dbReference type="ChEBI" id="CHEBI:15378"/>
        <dbReference type="ChEBI" id="CHEBI:18262"/>
        <dbReference type="ChEBI" id="CHEBI:90340"/>
        <dbReference type="ChEBI" id="CHEBI:90515"/>
    </reaction>
    <physiologicalReaction direction="left-to-right" evidence="37">
        <dbReference type="Rhea" id="RHEA:48541"/>
    </physiologicalReaction>
</comment>
<feature type="active site" description="Nucleophile" evidence="38">
    <location>
        <position position="173"/>
    </location>
</feature>
<dbReference type="InterPro" id="IPR029058">
    <property type="entry name" value="AB_hydrolase_fold"/>
</dbReference>
<evidence type="ECO:0000256" key="20">
    <source>
        <dbReference type="ARBA" id="ARBA00036503"/>
    </source>
</evidence>
<dbReference type="Pfam" id="PF00151">
    <property type="entry name" value="Lipase"/>
    <property type="match status" value="1"/>
</dbReference>